<feature type="coiled-coil region" evidence="1">
    <location>
        <begin position="19"/>
        <end position="64"/>
    </location>
</feature>
<reference evidence="2 3" key="2">
    <citation type="journal article" date="2011" name="J. Bacteriol.">
        <title>Complete genome sequences for the anaerobic, extremely thermophilic plant biomass-degrading bacteria Caldicellulosiruptor hydrothermalis, Caldicellulosiruptor kristjanssonii, Caldicellulosiruptor kronotskyensis, Caldicellulosiruptor owensenis, and Caldicellulosiruptor lactoaceticus.</title>
        <authorList>
            <person name="Blumer-Schuette S.E."/>
            <person name="Ozdemir I."/>
            <person name="Mistry D."/>
            <person name="Lucas S."/>
            <person name="Lapidus A."/>
            <person name="Cheng J.F."/>
            <person name="Goodwin L.A."/>
            <person name="Pitluck S."/>
            <person name="Land M.L."/>
            <person name="Hauser L.J."/>
            <person name="Woyke T."/>
            <person name="Mikhailova N."/>
            <person name="Pati A."/>
            <person name="Kyrpides N.C."/>
            <person name="Ivanova N."/>
            <person name="Detter J.C."/>
            <person name="Walston-Davenport K."/>
            <person name="Han S."/>
            <person name="Adams M.W."/>
            <person name="Kelly R.M."/>
        </authorList>
    </citation>
    <scope>NUCLEOTIDE SEQUENCE [LARGE SCALE GENOMIC DNA]</scope>
    <source>
        <strain evidence="3">DSM 18902 / VKM B-2412 / 2002</strain>
    </source>
</reference>
<dbReference type="AlphaFoldDB" id="E4SBN2"/>
<evidence type="ECO:0000313" key="3">
    <source>
        <dbReference type="Proteomes" id="UP000006835"/>
    </source>
</evidence>
<dbReference type="OrthoDB" id="1716023at2"/>
<reference key="1">
    <citation type="submission" date="2010-11" db="EMBL/GenBank/DDBJ databases">
        <title>Complete sequence of Caldicellulosiruptor kronotskyensis 2002.</title>
        <authorList>
            <consortium name="US DOE Joint Genome Institute"/>
            <person name="Lucas S."/>
            <person name="Copeland A."/>
            <person name="Lapidus A."/>
            <person name="Cheng J.-F."/>
            <person name="Bruce D."/>
            <person name="Goodwin L."/>
            <person name="Pitluck S."/>
            <person name="Davenport K."/>
            <person name="Detter J.C."/>
            <person name="Han C."/>
            <person name="Tapia R."/>
            <person name="Land M."/>
            <person name="Hauser L."/>
            <person name="Jeffries C."/>
            <person name="Kyrpides N."/>
            <person name="Ivanova N."/>
            <person name="Mikhailova N."/>
            <person name="Blumer-Schuette S.E."/>
            <person name="Kelly R.M."/>
            <person name="Woyke T."/>
        </authorList>
    </citation>
    <scope>NUCLEOTIDE SEQUENCE</scope>
    <source>
        <strain>2002</strain>
    </source>
</reference>
<dbReference type="KEGG" id="ckn:Calkro_1294"/>
<proteinExistence type="predicted"/>
<dbReference type="RefSeq" id="WP_013430266.1">
    <property type="nucleotide sequence ID" value="NC_014720.1"/>
</dbReference>
<evidence type="ECO:0000313" key="2">
    <source>
        <dbReference type="EMBL" id="ADQ46155.1"/>
    </source>
</evidence>
<keyword evidence="1" id="KW-0175">Coiled coil</keyword>
<dbReference type="EMBL" id="CP002330">
    <property type="protein sequence ID" value="ADQ46155.1"/>
    <property type="molecule type" value="Genomic_DNA"/>
</dbReference>
<sequence length="196" mass="23670">MILPTSLFGFSKSQVRSYIENLTQSFENLISKLDRERDLLTLENERLAKEIEKFKKNLSNLHIKDIEYYKAFIEDFFVSEWEEYYSKKAQEVQIEYSKTLDELEKIKESIIQHIQYLEKYKEEILKRLYNLVDEIERFLDDDERLPAKKLQKDFYVDDELILPAGVVINHEVIESMREKGFLIEFLKHLAKEEEEE</sequence>
<name>E4SBN2_CALK2</name>
<organism evidence="2 3">
    <name type="scientific">Caldicellulosiruptor kronotskyensis (strain DSM 18902 / VKM B-2412 / 2002)</name>
    <dbReference type="NCBI Taxonomy" id="632348"/>
    <lineage>
        <taxon>Bacteria</taxon>
        <taxon>Bacillati</taxon>
        <taxon>Bacillota</taxon>
        <taxon>Bacillota incertae sedis</taxon>
        <taxon>Caldicellulosiruptorales</taxon>
        <taxon>Caldicellulosiruptoraceae</taxon>
        <taxon>Caldicellulosiruptor</taxon>
    </lineage>
</organism>
<protein>
    <submittedName>
        <fullName evidence="2">Uncharacterized protein</fullName>
    </submittedName>
</protein>
<evidence type="ECO:0000256" key="1">
    <source>
        <dbReference type="SAM" id="Coils"/>
    </source>
</evidence>
<feature type="coiled-coil region" evidence="1">
    <location>
        <begin position="89"/>
        <end position="123"/>
    </location>
</feature>
<gene>
    <name evidence="2" type="ordered locus">Calkro_1294</name>
</gene>
<keyword evidence="3" id="KW-1185">Reference proteome</keyword>
<dbReference type="Proteomes" id="UP000006835">
    <property type="component" value="Chromosome"/>
</dbReference>
<dbReference type="HOGENOM" id="CLU_1394086_0_0_9"/>
<accession>E4SBN2</accession>
<dbReference type="PATRIC" id="fig|632348.3.peg.1371"/>